<dbReference type="GO" id="GO:0005886">
    <property type="term" value="C:plasma membrane"/>
    <property type="evidence" value="ECO:0007669"/>
    <property type="project" value="UniProtKB-SubCell"/>
</dbReference>
<evidence type="ECO:0000256" key="1">
    <source>
        <dbReference type="ARBA" id="ARBA00004370"/>
    </source>
</evidence>
<evidence type="ECO:0000256" key="2">
    <source>
        <dbReference type="ARBA" id="ARBA00022692"/>
    </source>
</evidence>
<proteinExistence type="inferred from homology"/>
<dbReference type="Gene3D" id="2.30.30.60">
    <property type="match status" value="1"/>
</dbReference>
<evidence type="ECO:0000256" key="5">
    <source>
        <dbReference type="RuleBase" id="RU369025"/>
    </source>
</evidence>
<gene>
    <name evidence="7" type="ORF">EOE67_06280</name>
</gene>
<dbReference type="AlphaFoldDB" id="A0A437R1H1"/>
<accession>A0A437R1H1</accession>
<dbReference type="InterPro" id="IPR010920">
    <property type="entry name" value="LSM_dom_sf"/>
</dbReference>
<evidence type="ECO:0000313" key="7">
    <source>
        <dbReference type="EMBL" id="RVU40644.1"/>
    </source>
</evidence>
<keyword evidence="2 5" id="KW-0812">Transmembrane</keyword>
<name>A0A437R1H1_9GAMM</name>
<evidence type="ECO:0000259" key="6">
    <source>
        <dbReference type="Pfam" id="PF00924"/>
    </source>
</evidence>
<dbReference type="GO" id="GO:0008381">
    <property type="term" value="F:mechanosensitive monoatomic ion channel activity"/>
    <property type="evidence" value="ECO:0007669"/>
    <property type="project" value="InterPro"/>
</dbReference>
<dbReference type="Proteomes" id="UP000283077">
    <property type="component" value="Unassembled WGS sequence"/>
</dbReference>
<dbReference type="InterPro" id="IPR045275">
    <property type="entry name" value="MscS_archaea/bacteria_type"/>
</dbReference>
<feature type="transmembrane region" description="Helical" evidence="5">
    <location>
        <begin position="20"/>
        <end position="41"/>
    </location>
</feature>
<keyword evidence="8" id="KW-1185">Reference proteome</keyword>
<reference evidence="7 8" key="1">
    <citation type="submission" date="2019-01" db="EMBL/GenBank/DDBJ databases">
        <authorList>
            <person name="Chen W.-M."/>
        </authorList>
    </citation>
    <scope>NUCLEOTIDE SEQUENCE [LARGE SCALE GENOMIC DNA]</scope>
    <source>
        <strain evidence="7 8">KYPC3</strain>
    </source>
</reference>
<sequence>MLKELNDLNWVTQLKAVAEHFSPTIAQLVISLIVMAFYALLSRRIAPFIYRTIAATMLKEEMNRRAMVVFHILLFLLLVVVLSIIWGVDIKGLLVLASSMIAVVGVALFAAWSLLSNITAFFILLGQRSFAQGVSVRVIDGSNHVEGVIVEVNLFSTVLRTSEGELVVYPNNLIVSRPVVVKQTAVVEAVPTAVTPAEKRQHRREMLLKTAHRK</sequence>
<organism evidence="7 8">
    <name type="scientific">Rheinheimera riviphila</name>
    <dbReference type="NCBI Taxonomy" id="1834037"/>
    <lineage>
        <taxon>Bacteria</taxon>
        <taxon>Pseudomonadati</taxon>
        <taxon>Pseudomonadota</taxon>
        <taxon>Gammaproteobacteria</taxon>
        <taxon>Chromatiales</taxon>
        <taxon>Chromatiaceae</taxon>
        <taxon>Rheinheimera</taxon>
    </lineage>
</organism>
<comment type="function">
    <text evidence="5">Mechanosensitive channel that participates in the regulation of osmotic pressure changes within the cell, opening in response to stretch forces in the membrane lipid bilayer, without the need for other proteins. Contributes to normal resistance to hypoosmotic shock. Forms an ion channel of 1.0 nanosiemens conductance with a slight preference for anions.</text>
</comment>
<evidence type="ECO:0000256" key="3">
    <source>
        <dbReference type="ARBA" id="ARBA00022989"/>
    </source>
</evidence>
<dbReference type="PANTHER" id="PTHR30221:SF8">
    <property type="entry name" value="SMALL-CONDUCTANCE MECHANOSENSITIVE CHANNEL"/>
    <property type="match status" value="1"/>
</dbReference>
<comment type="caution">
    <text evidence="5">Lacks conserved residue(s) required for the propagation of feature annotation.</text>
</comment>
<feature type="domain" description="Mechanosensitive ion channel MscS" evidence="6">
    <location>
        <begin position="114"/>
        <end position="179"/>
    </location>
</feature>
<comment type="similarity">
    <text evidence="5">Belongs to the MscS (TC 1.A.23) family.</text>
</comment>
<comment type="subcellular location">
    <subcellularLocation>
        <location evidence="5">Cell inner membrane</location>
        <topology evidence="5">Multi-pass membrane protein</topology>
    </subcellularLocation>
    <subcellularLocation>
        <location evidence="1">Membrane</location>
    </subcellularLocation>
</comment>
<keyword evidence="5" id="KW-0406">Ion transport</keyword>
<protein>
    <recommendedName>
        <fullName evidence="5">Small-conductance mechanosensitive channel</fullName>
    </recommendedName>
</protein>
<dbReference type="Pfam" id="PF00924">
    <property type="entry name" value="MS_channel_2nd"/>
    <property type="match status" value="1"/>
</dbReference>
<dbReference type="PANTHER" id="PTHR30221">
    <property type="entry name" value="SMALL-CONDUCTANCE MECHANOSENSITIVE CHANNEL"/>
    <property type="match status" value="1"/>
</dbReference>
<keyword evidence="3 5" id="KW-1133">Transmembrane helix</keyword>
<dbReference type="RefSeq" id="WP_127698180.1">
    <property type="nucleotide sequence ID" value="NZ_SACS01000004.1"/>
</dbReference>
<dbReference type="EMBL" id="SACS01000004">
    <property type="protein sequence ID" value="RVU40644.1"/>
    <property type="molecule type" value="Genomic_DNA"/>
</dbReference>
<comment type="caution">
    <text evidence="7">The sequence shown here is derived from an EMBL/GenBank/DDBJ whole genome shotgun (WGS) entry which is preliminary data.</text>
</comment>
<feature type="transmembrane region" description="Helical" evidence="5">
    <location>
        <begin position="100"/>
        <end position="125"/>
    </location>
</feature>
<dbReference type="OrthoDB" id="5705501at2"/>
<keyword evidence="5" id="KW-0407">Ion channel</keyword>
<keyword evidence="5" id="KW-0997">Cell inner membrane</keyword>
<keyword evidence="5" id="KW-1003">Cell membrane</keyword>
<keyword evidence="4 5" id="KW-0472">Membrane</keyword>
<evidence type="ECO:0000256" key="4">
    <source>
        <dbReference type="ARBA" id="ARBA00023136"/>
    </source>
</evidence>
<evidence type="ECO:0000313" key="8">
    <source>
        <dbReference type="Proteomes" id="UP000283077"/>
    </source>
</evidence>
<keyword evidence="5" id="KW-0813">Transport</keyword>
<feature type="transmembrane region" description="Helical" evidence="5">
    <location>
        <begin position="66"/>
        <end position="88"/>
    </location>
</feature>
<dbReference type="InterPro" id="IPR006685">
    <property type="entry name" value="MscS_channel_2nd"/>
</dbReference>
<comment type="subunit">
    <text evidence="5">Homoheptamer.</text>
</comment>
<dbReference type="InterPro" id="IPR023408">
    <property type="entry name" value="MscS_beta-dom_sf"/>
</dbReference>
<dbReference type="SUPFAM" id="SSF50182">
    <property type="entry name" value="Sm-like ribonucleoproteins"/>
    <property type="match status" value="1"/>
</dbReference>